<sequence length="75" mass="8246">MRIVTSCPLLLLQMQSLHRMADAVLSHGAPHKFTQKRTSSNGEPSAGRREKLLPSSGYRTTATHTHTDWEGGFVG</sequence>
<dbReference type="EMBL" id="GGFL01008464">
    <property type="protein sequence ID" value="MBW72642.1"/>
    <property type="molecule type" value="Transcribed_RNA"/>
</dbReference>
<accession>A0A2M4D4Y4</accession>
<name>A0A2M4D4Y4_ANODA</name>
<organism evidence="2">
    <name type="scientific">Anopheles darlingi</name>
    <name type="common">Mosquito</name>
    <dbReference type="NCBI Taxonomy" id="43151"/>
    <lineage>
        <taxon>Eukaryota</taxon>
        <taxon>Metazoa</taxon>
        <taxon>Ecdysozoa</taxon>
        <taxon>Arthropoda</taxon>
        <taxon>Hexapoda</taxon>
        <taxon>Insecta</taxon>
        <taxon>Pterygota</taxon>
        <taxon>Neoptera</taxon>
        <taxon>Endopterygota</taxon>
        <taxon>Diptera</taxon>
        <taxon>Nematocera</taxon>
        <taxon>Culicoidea</taxon>
        <taxon>Culicidae</taxon>
        <taxon>Anophelinae</taxon>
        <taxon>Anopheles</taxon>
    </lineage>
</organism>
<evidence type="ECO:0000313" key="2">
    <source>
        <dbReference type="EMBL" id="MBW72642.1"/>
    </source>
</evidence>
<protein>
    <submittedName>
        <fullName evidence="2">Putative secreted protein</fullName>
    </submittedName>
</protein>
<feature type="region of interest" description="Disordered" evidence="1">
    <location>
        <begin position="27"/>
        <end position="75"/>
    </location>
</feature>
<evidence type="ECO:0000256" key="1">
    <source>
        <dbReference type="SAM" id="MobiDB-lite"/>
    </source>
</evidence>
<reference evidence="2" key="1">
    <citation type="submission" date="2018-01" db="EMBL/GenBank/DDBJ databases">
        <title>An insight into the sialome of Amazonian anophelines.</title>
        <authorList>
            <person name="Ribeiro J.M."/>
            <person name="Scarpassa V."/>
            <person name="Calvo E."/>
        </authorList>
    </citation>
    <scope>NUCLEOTIDE SEQUENCE</scope>
</reference>
<proteinExistence type="predicted"/>
<dbReference type="AlphaFoldDB" id="A0A2M4D4Y4"/>